<evidence type="ECO:0000313" key="2">
    <source>
        <dbReference type="Proteomes" id="UP000465778"/>
    </source>
</evidence>
<sequence>MLSLLKFLYIKNNMDLLSKYYVNVKKIFRNCYISPFAQA</sequence>
<proteinExistence type="predicted"/>
<dbReference type="Proteomes" id="UP000465778">
    <property type="component" value="Unassembled WGS sequence"/>
</dbReference>
<reference evidence="1 2" key="1">
    <citation type="journal article" date="2020" name="G3 (Bethesda)">
        <title>Whole Genome Sequencing and Comparative Genomics of Two Nematicidal Bacillus Strains Reveals a Wide Range of Possible Virulence Factors.</title>
        <authorList>
            <person name="Susic N."/>
            <person name="Janezic S."/>
            <person name="Rupnik M."/>
            <person name="Geric Stare B."/>
        </authorList>
    </citation>
    <scope>NUCLEOTIDE SEQUENCE [LARGE SCALE GENOMIC DNA]</scope>
    <source>
        <strain evidence="1 2">I-1582</strain>
    </source>
</reference>
<evidence type="ECO:0000313" key="1">
    <source>
        <dbReference type="EMBL" id="KAF0825014.1"/>
    </source>
</evidence>
<dbReference type="EMBL" id="VDEM01000008">
    <property type="protein sequence ID" value="KAF0825014.1"/>
    <property type="molecule type" value="Genomic_DNA"/>
</dbReference>
<name>A0A800MYY5_CYTFI</name>
<comment type="caution">
    <text evidence="1">The sequence shown here is derived from an EMBL/GenBank/DDBJ whole genome shotgun (WGS) entry which is preliminary data.</text>
</comment>
<dbReference type="AlphaFoldDB" id="A0A800MYY5"/>
<organism evidence="1 2">
    <name type="scientific">Cytobacillus firmus</name>
    <name type="common">Bacillus firmus</name>
    <dbReference type="NCBI Taxonomy" id="1399"/>
    <lineage>
        <taxon>Bacteria</taxon>
        <taxon>Bacillati</taxon>
        <taxon>Bacillota</taxon>
        <taxon>Bacilli</taxon>
        <taxon>Bacillales</taxon>
        <taxon>Bacillaceae</taxon>
        <taxon>Cytobacillus</taxon>
    </lineage>
</organism>
<protein>
    <submittedName>
        <fullName evidence="1">Uncharacterized protein</fullName>
    </submittedName>
</protein>
<gene>
    <name evidence="1" type="ORF">KIS1582_1216</name>
</gene>
<accession>A0A800MYY5</accession>